<evidence type="ECO:0000313" key="1">
    <source>
        <dbReference type="EMBL" id="EFA75597.1"/>
    </source>
</evidence>
<comment type="caution">
    <text evidence="1">The sequence shown here is derived from an EMBL/GenBank/DDBJ whole genome shotgun (WGS) entry which is preliminary data.</text>
</comment>
<dbReference type="RefSeq" id="XP_020427731.1">
    <property type="nucleotide sequence ID" value="XM_020581861.1"/>
</dbReference>
<dbReference type="EMBL" id="ADBJ01000054">
    <property type="protein sequence ID" value="EFA75597.1"/>
    <property type="molecule type" value="Genomic_DNA"/>
</dbReference>
<dbReference type="GeneID" id="31366571"/>
<evidence type="ECO:0000313" key="2">
    <source>
        <dbReference type="Proteomes" id="UP000001396"/>
    </source>
</evidence>
<dbReference type="InParanoid" id="D3BSY2"/>
<dbReference type="InterPro" id="IPR036770">
    <property type="entry name" value="Ankyrin_rpt-contain_sf"/>
</dbReference>
<proteinExistence type="predicted"/>
<dbReference type="PANTHER" id="PTHR46586">
    <property type="entry name" value="ANKYRIN REPEAT-CONTAINING PROTEIN"/>
    <property type="match status" value="1"/>
</dbReference>
<reference evidence="1 2" key="1">
    <citation type="journal article" date="2011" name="Genome Res.">
        <title>Phylogeny-wide analysis of social amoeba genomes highlights ancient origins for complex intercellular communication.</title>
        <authorList>
            <person name="Heidel A.J."/>
            <person name="Lawal H.M."/>
            <person name="Felder M."/>
            <person name="Schilde C."/>
            <person name="Helps N.R."/>
            <person name="Tunggal B."/>
            <person name="Rivero F."/>
            <person name="John U."/>
            <person name="Schleicher M."/>
            <person name="Eichinger L."/>
            <person name="Platzer M."/>
            <person name="Noegel A.A."/>
            <person name="Schaap P."/>
            <person name="Gloeckner G."/>
        </authorList>
    </citation>
    <scope>NUCLEOTIDE SEQUENCE [LARGE SCALE GENOMIC DNA]</scope>
    <source>
        <strain evidence="2">ATCC 26659 / Pp 5 / PN500</strain>
    </source>
</reference>
<organism evidence="1 2">
    <name type="scientific">Heterostelium pallidum (strain ATCC 26659 / Pp 5 / PN500)</name>
    <name type="common">Cellular slime mold</name>
    <name type="synonym">Polysphondylium pallidum</name>
    <dbReference type="NCBI Taxonomy" id="670386"/>
    <lineage>
        <taxon>Eukaryota</taxon>
        <taxon>Amoebozoa</taxon>
        <taxon>Evosea</taxon>
        <taxon>Eumycetozoa</taxon>
        <taxon>Dictyostelia</taxon>
        <taxon>Acytosteliales</taxon>
        <taxon>Acytosteliaceae</taxon>
        <taxon>Heterostelium</taxon>
    </lineage>
</organism>
<dbReference type="Pfam" id="PF00023">
    <property type="entry name" value="Ank"/>
    <property type="match status" value="1"/>
</dbReference>
<name>D3BSY2_HETP5</name>
<gene>
    <name evidence="1" type="ORF">PPL_11102</name>
</gene>
<dbReference type="Proteomes" id="UP000001396">
    <property type="component" value="Unassembled WGS sequence"/>
</dbReference>
<dbReference type="InterPro" id="IPR052050">
    <property type="entry name" value="SecEffector_AnkRepeat"/>
</dbReference>
<dbReference type="InterPro" id="IPR002110">
    <property type="entry name" value="Ankyrin_rpt"/>
</dbReference>
<dbReference type="Gene3D" id="1.25.40.20">
    <property type="entry name" value="Ankyrin repeat-containing domain"/>
    <property type="match status" value="2"/>
</dbReference>
<dbReference type="Pfam" id="PF13637">
    <property type="entry name" value="Ank_4"/>
    <property type="match status" value="1"/>
</dbReference>
<dbReference type="AlphaFoldDB" id="D3BSY2"/>
<accession>D3BSY2</accession>
<evidence type="ECO:0008006" key="3">
    <source>
        <dbReference type="Google" id="ProtNLM"/>
    </source>
</evidence>
<dbReference type="SMART" id="SM00248">
    <property type="entry name" value="ANK"/>
    <property type="match status" value="4"/>
</dbReference>
<protein>
    <recommendedName>
        <fullName evidence="3">Ankyrin repeat protein</fullName>
    </recommendedName>
</protein>
<dbReference type="PANTHER" id="PTHR46586:SF3">
    <property type="entry name" value="ANKYRIN REPEAT-CONTAINING PROTEIN"/>
    <property type="match status" value="1"/>
</dbReference>
<dbReference type="SUPFAM" id="SSF48403">
    <property type="entry name" value="Ankyrin repeat"/>
    <property type="match status" value="1"/>
</dbReference>
<keyword evidence="2" id="KW-1185">Reference proteome</keyword>
<sequence>MNTELFLKIFKNKLLKIDIFKQVNQLNRSESYYSCGWEELQKRFTLLIKFNYVDKFRIYLKSYQQRRIKEVNSFSFIYYQSIRTAVRFAKIDIIKVITDEFNLKLNDYVKPRILMRQASLSGSLEMLLFLDQQTSIAWQVSDYIEAFIKSPINSDLEIVKWLYGKIRPAINESTKRSHFTSLYNIYKWTAKKGKIDIFKWLMEQDDLKTDNFELVIQNACTTGNITFLNYLIDNHSNQINFHKITINLDEIAKNLNEISDPLEIIKWVHQHFSHFKCSTDLMDAALQIDSLELIQWLHENRNERFSRSGMTNFYEYSLETLTWIQMKGIEMFSTETMSNAGFDSSKKLKWLHENSTMEFTEDTVENAAYSGKFKSIKYLHQISPNLFTKKAMSNAAGSNKMELVKWFHENRTEGCTYEAIDNACENNNLEMVKWLNENRTEGGTFISIMYSIINNNVEMFQYLLENVFNKTINADRDEPFIFDSQKITTRQAMSECFFKLLKKHQTNTDFLGEYIISYIKDLGAMNGCLDLIRDYYELGNFSDLHHSNDTPLFYASLYNHLDIVKYFVEIRKVKWNSSKFCFAHGNGHFDVCECYFENTPTPNLKKIMEEQHLFDKESTNEFLENFRYIFDITFF</sequence>